<proteinExistence type="predicted"/>
<evidence type="ECO:0000256" key="4">
    <source>
        <dbReference type="SAM" id="MobiDB-lite"/>
    </source>
</evidence>
<dbReference type="Gene3D" id="1.10.10.10">
    <property type="entry name" value="Winged helix-like DNA-binding domain superfamily/Winged helix DNA-binding domain"/>
    <property type="match status" value="1"/>
</dbReference>
<comment type="caution">
    <text evidence="7">The sequence shown here is derived from an EMBL/GenBank/DDBJ whole genome shotgun (WGS) entry which is preliminary data.</text>
</comment>
<keyword evidence="3" id="KW-0804">Transcription</keyword>
<evidence type="ECO:0000259" key="6">
    <source>
        <dbReference type="PROSITE" id="PS51078"/>
    </source>
</evidence>
<evidence type="ECO:0000259" key="5">
    <source>
        <dbReference type="PROSITE" id="PS51077"/>
    </source>
</evidence>
<dbReference type="SUPFAM" id="SSF55781">
    <property type="entry name" value="GAF domain-like"/>
    <property type="match status" value="1"/>
</dbReference>
<dbReference type="PANTHER" id="PTHR30136">
    <property type="entry name" value="HELIX-TURN-HELIX TRANSCRIPTIONAL REGULATOR, ICLR FAMILY"/>
    <property type="match status" value="1"/>
</dbReference>
<keyword evidence="1" id="KW-0805">Transcription regulation</keyword>
<reference evidence="7 8" key="1">
    <citation type="submission" date="2021-03" db="EMBL/GenBank/DDBJ databases">
        <title>Genomic Encyclopedia of Type Strains, Phase III (KMG-III): the genomes of soil and plant-associated and newly described type strains.</title>
        <authorList>
            <person name="Whitman W."/>
        </authorList>
    </citation>
    <scope>NUCLEOTIDE SEQUENCE [LARGE SCALE GENOMIC DNA]</scope>
    <source>
        <strain evidence="7 8">IMMIB AFH-6</strain>
    </source>
</reference>
<dbReference type="InterPro" id="IPR050707">
    <property type="entry name" value="HTH_MetabolicPath_Reg"/>
</dbReference>
<dbReference type="RefSeq" id="WP_307420686.1">
    <property type="nucleotide sequence ID" value="NZ_JAGINP010000031.1"/>
</dbReference>
<dbReference type="PROSITE" id="PS51077">
    <property type="entry name" value="HTH_ICLR"/>
    <property type="match status" value="1"/>
</dbReference>
<keyword evidence="2" id="KW-0238">DNA-binding</keyword>
<dbReference type="PROSITE" id="PS51078">
    <property type="entry name" value="ICLR_ED"/>
    <property type="match status" value="1"/>
</dbReference>
<dbReference type="SMART" id="SM00346">
    <property type="entry name" value="HTH_ICLR"/>
    <property type="match status" value="1"/>
</dbReference>
<dbReference type="Pfam" id="PF01614">
    <property type="entry name" value="IclR_C"/>
    <property type="match status" value="1"/>
</dbReference>
<dbReference type="InterPro" id="IPR036388">
    <property type="entry name" value="WH-like_DNA-bd_sf"/>
</dbReference>
<evidence type="ECO:0000313" key="7">
    <source>
        <dbReference type="EMBL" id="MBP2296472.1"/>
    </source>
</evidence>
<dbReference type="Proteomes" id="UP000781958">
    <property type="component" value="Unassembled WGS sequence"/>
</dbReference>
<organism evidence="7 8">
    <name type="scientific">Azospirillum rugosum</name>
    <dbReference type="NCBI Taxonomy" id="416170"/>
    <lineage>
        <taxon>Bacteria</taxon>
        <taxon>Pseudomonadati</taxon>
        <taxon>Pseudomonadota</taxon>
        <taxon>Alphaproteobacteria</taxon>
        <taxon>Rhodospirillales</taxon>
        <taxon>Azospirillaceae</taxon>
        <taxon>Azospirillum</taxon>
    </lineage>
</organism>
<dbReference type="InterPro" id="IPR012794">
    <property type="entry name" value="PcaR_PcaU"/>
</dbReference>
<sequence length="272" mass="29474">MSADIAETPDSDRDGNAGDPNFMTSLARGLSVIRAFTERSPNLTIADIAKITGLPRAAARRCLLTLMQLGYVGTDGRTFFLKPKILALGYSFLSSAPLATILDPLIEQVSGTLQESSSAAVLDEDEVVYIARAATKRIMSVGLNVGSRLPAYCTSMGRVLLAHLPETELDAYFARVELKAFTERTITNPDVLRREFERVRERGFALVDQELELGLRSVAVPVRTASGSVVAAINASTQAARVTCPEMEARFLPPLHRAAEEARVLLVRTPVA</sequence>
<dbReference type="PANTHER" id="PTHR30136:SF34">
    <property type="entry name" value="TRANSCRIPTIONAL REGULATOR"/>
    <property type="match status" value="1"/>
</dbReference>
<protein>
    <submittedName>
        <fullName evidence="7">IclR family pca regulon transcriptional regulator</fullName>
    </submittedName>
</protein>
<dbReference type="InterPro" id="IPR014757">
    <property type="entry name" value="Tscrpt_reg_IclR_C"/>
</dbReference>
<dbReference type="Pfam" id="PF09339">
    <property type="entry name" value="HTH_IclR"/>
    <property type="match status" value="1"/>
</dbReference>
<keyword evidence="8" id="KW-1185">Reference proteome</keyword>
<name>A0ABS4SVK4_9PROT</name>
<dbReference type="EMBL" id="JAGINP010000031">
    <property type="protein sequence ID" value="MBP2296472.1"/>
    <property type="molecule type" value="Genomic_DNA"/>
</dbReference>
<dbReference type="InterPro" id="IPR005471">
    <property type="entry name" value="Tscrpt_reg_IclR_N"/>
</dbReference>
<gene>
    <name evidence="7" type="ORF">J2851_006290</name>
</gene>
<accession>A0ABS4SVK4</accession>
<dbReference type="InterPro" id="IPR029016">
    <property type="entry name" value="GAF-like_dom_sf"/>
</dbReference>
<feature type="domain" description="IclR-ED" evidence="6">
    <location>
        <begin position="84"/>
        <end position="268"/>
    </location>
</feature>
<evidence type="ECO:0000313" key="8">
    <source>
        <dbReference type="Proteomes" id="UP000781958"/>
    </source>
</evidence>
<evidence type="ECO:0000256" key="1">
    <source>
        <dbReference type="ARBA" id="ARBA00023015"/>
    </source>
</evidence>
<dbReference type="Gene3D" id="3.30.450.40">
    <property type="match status" value="1"/>
</dbReference>
<feature type="domain" description="HTH iclR-type" evidence="5">
    <location>
        <begin position="23"/>
        <end position="83"/>
    </location>
</feature>
<dbReference type="SUPFAM" id="SSF46785">
    <property type="entry name" value="Winged helix' DNA-binding domain"/>
    <property type="match status" value="1"/>
</dbReference>
<evidence type="ECO:0000256" key="2">
    <source>
        <dbReference type="ARBA" id="ARBA00023125"/>
    </source>
</evidence>
<dbReference type="InterPro" id="IPR036390">
    <property type="entry name" value="WH_DNA-bd_sf"/>
</dbReference>
<feature type="region of interest" description="Disordered" evidence="4">
    <location>
        <begin position="1"/>
        <end position="20"/>
    </location>
</feature>
<dbReference type="NCBIfam" id="TIGR02431">
    <property type="entry name" value="pcaR_pcaU"/>
    <property type="match status" value="1"/>
</dbReference>
<evidence type="ECO:0000256" key="3">
    <source>
        <dbReference type="ARBA" id="ARBA00023163"/>
    </source>
</evidence>